<reference evidence="1 2" key="1">
    <citation type="submission" date="2014-10" db="EMBL/GenBank/DDBJ databases">
        <title>Genome sequence of a Xanthomonas strain that is pathogenic on beans.</title>
        <authorList>
            <person name="Aritua V."/>
            <person name="Sapp M."/>
            <person name="Harrison J."/>
            <person name="Smith J."/>
            <person name="Studholme D."/>
        </authorList>
    </citation>
    <scope>NUCLEOTIDE SEQUENCE [LARGE SCALE GENOMIC DNA]</scope>
    <source>
        <strain evidence="1 2">Nyagatare</strain>
    </source>
</reference>
<organism evidence="1 2">
    <name type="scientific">Xanthomonas cannabis pv. phaseoli</name>
    <dbReference type="NCBI Taxonomy" id="1885902"/>
    <lineage>
        <taxon>Bacteria</taxon>
        <taxon>Pseudomonadati</taxon>
        <taxon>Pseudomonadota</taxon>
        <taxon>Gammaproteobacteria</taxon>
        <taxon>Lysobacterales</taxon>
        <taxon>Lysobacteraceae</taxon>
        <taxon>Xanthomonas</taxon>
    </lineage>
</organism>
<sequence>MILIATLTLGLLMNHPSVAESQIPGNSPHNGMSPQALERAYVESYKQSGFRLAKRHKQLYPNGGWTIELVFQLKSAPKGPDAPGTTLRLGGNYPAKCTCDVRRQIFKAADADSPDPAAVARGERALIKADRLALAKVRKRLGVSIPYAG</sequence>
<dbReference type="Proteomes" id="UP000029879">
    <property type="component" value="Unassembled WGS sequence"/>
</dbReference>
<dbReference type="EMBL" id="JRQI01000030">
    <property type="protein sequence ID" value="KGK57999.1"/>
    <property type="molecule type" value="Genomic_DNA"/>
</dbReference>
<accession>A0AB34P914</accession>
<evidence type="ECO:0000313" key="1">
    <source>
        <dbReference type="EMBL" id="KGK57999.1"/>
    </source>
</evidence>
<protein>
    <recommendedName>
        <fullName evidence="3">Secreted protein</fullName>
    </recommendedName>
</protein>
<name>A0AB34P914_9XANT</name>
<evidence type="ECO:0000313" key="2">
    <source>
        <dbReference type="Proteomes" id="UP000029879"/>
    </source>
</evidence>
<gene>
    <name evidence="1" type="ORF">NC00_09345</name>
</gene>
<comment type="caution">
    <text evidence="1">The sequence shown here is derived from an EMBL/GenBank/DDBJ whole genome shotgun (WGS) entry which is preliminary data.</text>
</comment>
<dbReference type="AlphaFoldDB" id="A0AB34P914"/>
<proteinExistence type="predicted"/>
<evidence type="ECO:0008006" key="3">
    <source>
        <dbReference type="Google" id="ProtNLM"/>
    </source>
</evidence>